<feature type="transmembrane region" description="Helical" evidence="1">
    <location>
        <begin position="36"/>
        <end position="58"/>
    </location>
</feature>
<accession>A0A0A3Y2E1</accession>
<keyword evidence="1" id="KW-0472">Membrane</keyword>
<keyword evidence="1" id="KW-1133">Transmembrane helix</keyword>
<dbReference type="AlphaFoldDB" id="A0A0A3Y2E1"/>
<keyword evidence="1" id="KW-0812">Transmembrane</keyword>
<comment type="caution">
    <text evidence="2">The sequence shown here is derived from an EMBL/GenBank/DDBJ whole genome shotgun (WGS) entry which is preliminary data.</text>
</comment>
<name>A0A0A3Y2E1_BRAJP</name>
<evidence type="ECO:0000313" key="3">
    <source>
        <dbReference type="Proteomes" id="UP000030377"/>
    </source>
</evidence>
<evidence type="ECO:0000313" key="2">
    <source>
        <dbReference type="EMBL" id="KGT79739.1"/>
    </source>
</evidence>
<reference evidence="2 3" key="1">
    <citation type="submission" date="2014-09" db="EMBL/GenBank/DDBJ databases">
        <title>Draft genome of Bradyrhizobium japonicum Is-34.</title>
        <authorList>
            <person name="Tsurumaru H."/>
            <person name="Yamakawa T."/>
            <person name="Hashimoto S."/>
            <person name="Okizaki K."/>
            <person name="Kanesaki Y."/>
            <person name="Yoshikawa H."/>
            <person name="Yajima S."/>
        </authorList>
    </citation>
    <scope>NUCLEOTIDE SEQUENCE [LARGE SCALE GENOMIC DNA]</scope>
    <source>
        <strain evidence="2 3">Is-34</strain>
    </source>
</reference>
<dbReference type="EMBL" id="JRPN01000007">
    <property type="protein sequence ID" value="KGT79739.1"/>
    <property type="molecule type" value="Genomic_DNA"/>
</dbReference>
<dbReference type="Proteomes" id="UP000030377">
    <property type="component" value="Unassembled WGS sequence"/>
</dbReference>
<gene>
    <name evidence="2" type="ORF">MA20_10630</name>
</gene>
<organism evidence="2 3">
    <name type="scientific">Bradyrhizobium japonicum</name>
    <dbReference type="NCBI Taxonomy" id="375"/>
    <lineage>
        <taxon>Bacteria</taxon>
        <taxon>Pseudomonadati</taxon>
        <taxon>Pseudomonadota</taxon>
        <taxon>Alphaproteobacteria</taxon>
        <taxon>Hyphomicrobiales</taxon>
        <taxon>Nitrobacteraceae</taxon>
        <taxon>Bradyrhizobium</taxon>
    </lineage>
</organism>
<proteinExistence type="predicted"/>
<sequence>MAIGLVLVATTKAGVELLIAVVAAHAVRTSAMTGKAVSSVAMVSLEAFLSVAMSLAFFNLNEDSGSIR</sequence>
<evidence type="ECO:0000256" key="1">
    <source>
        <dbReference type="SAM" id="Phobius"/>
    </source>
</evidence>
<protein>
    <submittedName>
        <fullName evidence="2">Uncharacterized protein</fullName>
    </submittedName>
</protein>